<evidence type="ECO:0000256" key="5">
    <source>
        <dbReference type="ARBA" id="ARBA00022692"/>
    </source>
</evidence>
<dbReference type="InterPro" id="IPR002549">
    <property type="entry name" value="AI-2E-like"/>
</dbReference>
<dbReference type="GO" id="GO:0005886">
    <property type="term" value="C:plasma membrane"/>
    <property type="evidence" value="ECO:0007669"/>
    <property type="project" value="UniProtKB-SubCell"/>
</dbReference>
<feature type="transmembrane region" description="Helical" evidence="9">
    <location>
        <begin position="43"/>
        <end position="71"/>
    </location>
</feature>
<dbReference type="GO" id="GO:0055085">
    <property type="term" value="P:transmembrane transport"/>
    <property type="evidence" value="ECO:0007669"/>
    <property type="project" value="TreeGrafter"/>
</dbReference>
<evidence type="ECO:0000313" key="11">
    <source>
        <dbReference type="Proteomes" id="UP000754750"/>
    </source>
</evidence>
<dbReference type="RefSeq" id="WP_154653080.1">
    <property type="nucleotide sequence ID" value="NZ_JBKWRC010000001.1"/>
</dbReference>
<evidence type="ECO:0000256" key="8">
    <source>
        <dbReference type="SAM" id="MobiDB-lite"/>
    </source>
</evidence>
<feature type="transmembrane region" description="Helical" evidence="9">
    <location>
        <begin position="20"/>
        <end position="37"/>
    </location>
</feature>
<keyword evidence="7 9" id="KW-0472">Membrane</keyword>
<keyword evidence="4" id="KW-1003">Cell membrane</keyword>
<feature type="region of interest" description="Disordered" evidence="8">
    <location>
        <begin position="384"/>
        <end position="428"/>
    </location>
</feature>
<evidence type="ECO:0000256" key="2">
    <source>
        <dbReference type="ARBA" id="ARBA00009773"/>
    </source>
</evidence>
<evidence type="ECO:0000256" key="9">
    <source>
        <dbReference type="SAM" id="Phobius"/>
    </source>
</evidence>
<feature type="compositionally biased region" description="Basic and acidic residues" evidence="8">
    <location>
        <begin position="402"/>
        <end position="420"/>
    </location>
</feature>
<evidence type="ECO:0000256" key="3">
    <source>
        <dbReference type="ARBA" id="ARBA00022448"/>
    </source>
</evidence>
<gene>
    <name evidence="10" type="ORF">E7512_05580</name>
</gene>
<sequence length="428" mass="48107">MNWEEILSDPKLWKRIRSKMMFLIVFTVGLIFLLFHIENVSFVISYILSLFGPLLVGVGVAYVVNVLVRFFENKLFYPLNQKGWRLWLKFRRGISILLAFTFLSLVVWLIIVYIVPEFISSLSFFSENLPAYVNQLSQWLTEVSKQFDWSKETQSLLKIDWTKPLERITSTISDVATSLVSATISVASGIISFVLSVIFSIYILFGKERLIRNIRRVLYAFLPREKAQRLVAVGVLTNRIFSGFVTGQMTEAVIIGSLCYIGMTVMGLPYAVMISVIISMTSLIPILGAYLGGAMGAFVLLMINPVYSLWFLIFLVLLQQFEGNVIYPRVVGNSIGLPGLWVMVAILLFGSLFGVIGILLGVPMFSVFYALLRQETELKLKEKEISEEEVMGKPPVEVPDPAAEKKAAESDEKSADKQAESGKNSDNP</sequence>
<dbReference type="Proteomes" id="UP000754750">
    <property type="component" value="Unassembled WGS sequence"/>
</dbReference>
<keyword evidence="5 9" id="KW-0812">Transmembrane</keyword>
<protein>
    <submittedName>
        <fullName evidence="10">AI-2E family transporter</fullName>
    </submittedName>
</protein>
<keyword evidence="3" id="KW-0813">Transport</keyword>
<organism evidence="10 11">
    <name type="scientific">Faecalispora sporosphaeroides</name>
    <dbReference type="NCBI Taxonomy" id="1549"/>
    <lineage>
        <taxon>Bacteria</taxon>
        <taxon>Bacillati</taxon>
        <taxon>Bacillota</taxon>
        <taxon>Clostridia</taxon>
        <taxon>Eubacteriales</taxon>
        <taxon>Oscillospiraceae</taxon>
        <taxon>Faecalispora</taxon>
    </lineage>
</organism>
<name>A0A928Q4R1_9FIRM</name>
<evidence type="ECO:0000256" key="4">
    <source>
        <dbReference type="ARBA" id="ARBA00022475"/>
    </source>
</evidence>
<feature type="transmembrane region" description="Helical" evidence="9">
    <location>
        <begin position="355"/>
        <end position="372"/>
    </location>
</feature>
<evidence type="ECO:0000256" key="6">
    <source>
        <dbReference type="ARBA" id="ARBA00022989"/>
    </source>
</evidence>
<evidence type="ECO:0000313" key="10">
    <source>
        <dbReference type="EMBL" id="MBE6833042.1"/>
    </source>
</evidence>
<accession>A0A928Q4R1</accession>
<evidence type="ECO:0000256" key="1">
    <source>
        <dbReference type="ARBA" id="ARBA00004651"/>
    </source>
</evidence>
<comment type="similarity">
    <text evidence="2">Belongs to the autoinducer-2 exporter (AI-2E) (TC 2.A.86) family.</text>
</comment>
<comment type="caution">
    <text evidence="10">The sequence shown here is derived from an EMBL/GenBank/DDBJ whole genome shotgun (WGS) entry which is preliminary data.</text>
</comment>
<feature type="transmembrane region" description="Helical" evidence="9">
    <location>
        <begin position="179"/>
        <end position="205"/>
    </location>
</feature>
<evidence type="ECO:0000256" key="7">
    <source>
        <dbReference type="ARBA" id="ARBA00023136"/>
    </source>
</evidence>
<feature type="transmembrane region" description="Helical" evidence="9">
    <location>
        <begin position="330"/>
        <end position="349"/>
    </location>
</feature>
<dbReference type="EMBL" id="SVNY01000002">
    <property type="protein sequence ID" value="MBE6833042.1"/>
    <property type="molecule type" value="Genomic_DNA"/>
</dbReference>
<dbReference type="AlphaFoldDB" id="A0A928Q4R1"/>
<keyword evidence="6 9" id="KW-1133">Transmembrane helix</keyword>
<dbReference type="PANTHER" id="PTHR21716:SF53">
    <property type="entry name" value="PERMEASE PERM-RELATED"/>
    <property type="match status" value="1"/>
</dbReference>
<reference evidence="10" key="1">
    <citation type="submission" date="2019-04" db="EMBL/GenBank/DDBJ databases">
        <title>Evolution of Biomass-Degrading Anaerobic Consortia Revealed by Metagenomics.</title>
        <authorList>
            <person name="Peng X."/>
        </authorList>
    </citation>
    <scope>NUCLEOTIDE SEQUENCE</scope>
    <source>
        <strain evidence="10">SIG551</strain>
    </source>
</reference>
<feature type="transmembrane region" description="Helical" evidence="9">
    <location>
        <begin position="297"/>
        <end position="318"/>
    </location>
</feature>
<dbReference type="Pfam" id="PF01594">
    <property type="entry name" value="AI-2E_transport"/>
    <property type="match status" value="1"/>
</dbReference>
<comment type="subcellular location">
    <subcellularLocation>
        <location evidence="1">Cell membrane</location>
        <topology evidence="1">Multi-pass membrane protein</topology>
    </subcellularLocation>
</comment>
<dbReference type="PANTHER" id="PTHR21716">
    <property type="entry name" value="TRANSMEMBRANE PROTEIN"/>
    <property type="match status" value="1"/>
</dbReference>
<proteinExistence type="inferred from homology"/>
<feature type="transmembrane region" description="Helical" evidence="9">
    <location>
        <begin position="92"/>
        <end position="115"/>
    </location>
</feature>